<organism evidence="1 2">
    <name type="scientific">Hypoxylon rubiginosum</name>
    <dbReference type="NCBI Taxonomy" id="110542"/>
    <lineage>
        <taxon>Eukaryota</taxon>
        <taxon>Fungi</taxon>
        <taxon>Dikarya</taxon>
        <taxon>Ascomycota</taxon>
        <taxon>Pezizomycotina</taxon>
        <taxon>Sordariomycetes</taxon>
        <taxon>Xylariomycetidae</taxon>
        <taxon>Xylariales</taxon>
        <taxon>Hypoxylaceae</taxon>
        <taxon>Hypoxylon</taxon>
    </lineage>
</organism>
<keyword evidence="2" id="KW-1185">Reference proteome</keyword>
<accession>A0ACB9Z1V7</accession>
<name>A0ACB9Z1V7_9PEZI</name>
<evidence type="ECO:0000313" key="2">
    <source>
        <dbReference type="Proteomes" id="UP001497700"/>
    </source>
</evidence>
<reference evidence="1 2" key="1">
    <citation type="journal article" date="2022" name="New Phytol.">
        <title>Ecological generalism drives hyperdiversity of secondary metabolite gene clusters in xylarialean endophytes.</title>
        <authorList>
            <person name="Franco M.E.E."/>
            <person name="Wisecaver J.H."/>
            <person name="Arnold A.E."/>
            <person name="Ju Y.M."/>
            <person name="Slot J.C."/>
            <person name="Ahrendt S."/>
            <person name="Moore L.P."/>
            <person name="Eastman K.E."/>
            <person name="Scott K."/>
            <person name="Konkel Z."/>
            <person name="Mondo S.J."/>
            <person name="Kuo A."/>
            <person name="Hayes R.D."/>
            <person name="Haridas S."/>
            <person name="Andreopoulos B."/>
            <person name="Riley R."/>
            <person name="LaButti K."/>
            <person name="Pangilinan J."/>
            <person name="Lipzen A."/>
            <person name="Amirebrahimi M."/>
            <person name="Yan J."/>
            <person name="Adam C."/>
            <person name="Keymanesh K."/>
            <person name="Ng V."/>
            <person name="Louie K."/>
            <person name="Northen T."/>
            <person name="Drula E."/>
            <person name="Henrissat B."/>
            <person name="Hsieh H.M."/>
            <person name="Youens-Clark K."/>
            <person name="Lutzoni F."/>
            <person name="Miadlikowska J."/>
            <person name="Eastwood D.C."/>
            <person name="Hamelin R.C."/>
            <person name="Grigoriev I.V."/>
            <person name="U'Ren J.M."/>
        </authorList>
    </citation>
    <scope>NUCLEOTIDE SEQUENCE [LARGE SCALE GENOMIC DNA]</scope>
    <source>
        <strain evidence="1 2">CBS 119005</strain>
    </source>
</reference>
<sequence length="513" mass="57743">MMAEPPWEDTVRCFSLIFLSLILLPVSGLVVCICLLVLKIAPHLQPRSRPKDEEPNEATRRIILVTGVGMSKGLNLARSFYLSGHRVIGADFETHNAPCSGRFSRSLSTFYRLPEPNTDEGRKLYIECLTQIINAEKADLWVACSGVASAVEDAQAKEIIEQDAKCKCIQFDVRTTSTLHEKSSFTDECKRLGLPVPETHEVKSQRDVLRVLSKARSRRKFILKPVGMDDRNRGDMTLLPLPSDAKTKDHVSQLPITKSSPWILQQFIPGGEEYCTHALVVRGEVKCFVACPSAELLMRYEALPHDSALWKSMLAFTMEFVQNAPRPEAMTGHLSFDFMASEGTPSQNGFAKNIYAIECNPRAHTAVVLFARHGPEMEAMVRAYLSALQLDGKGMVGTHVDGIGSTGLLKGFLVTPPKDSRPRYWIGHDLVSLFLHPALKWGQGLIGFRHFTATALEFSRHLLFWKEGTFEVWDPFPAFCLYHVVWPMMILSAWWKKQQWSRINVSTTKMFTC</sequence>
<dbReference type="Proteomes" id="UP001497700">
    <property type="component" value="Unassembled WGS sequence"/>
</dbReference>
<evidence type="ECO:0000313" key="1">
    <source>
        <dbReference type="EMBL" id="KAI4865746.1"/>
    </source>
</evidence>
<proteinExistence type="predicted"/>
<protein>
    <submittedName>
        <fullName evidence="1">Uncharacterized protein</fullName>
    </submittedName>
</protein>
<dbReference type="EMBL" id="MU393467">
    <property type="protein sequence ID" value="KAI4865746.1"/>
    <property type="molecule type" value="Genomic_DNA"/>
</dbReference>
<gene>
    <name evidence="1" type="ORF">F4820DRAFT_469355</name>
</gene>
<comment type="caution">
    <text evidence="1">The sequence shown here is derived from an EMBL/GenBank/DDBJ whole genome shotgun (WGS) entry which is preliminary data.</text>
</comment>